<evidence type="ECO:0000313" key="8">
    <source>
        <dbReference type="EMBL" id="CAL5226200.1"/>
    </source>
</evidence>
<feature type="region of interest" description="Disordered" evidence="5">
    <location>
        <begin position="440"/>
        <end position="683"/>
    </location>
</feature>
<dbReference type="SUPFAM" id="SSF48371">
    <property type="entry name" value="ARM repeat"/>
    <property type="match status" value="1"/>
</dbReference>
<feature type="region of interest" description="Disordered" evidence="5">
    <location>
        <begin position="322"/>
        <end position="343"/>
    </location>
</feature>
<feature type="compositionally biased region" description="Low complexity" evidence="5">
    <location>
        <begin position="579"/>
        <end position="606"/>
    </location>
</feature>
<feature type="region of interest" description="Disordered" evidence="5">
    <location>
        <begin position="174"/>
        <end position="231"/>
    </location>
</feature>
<dbReference type="Gene3D" id="1.10.1070.11">
    <property type="entry name" value="Phosphatidylinositol 3-/4-kinase, catalytic domain"/>
    <property type="match status" value="1"/>
</dbReference>
<evidence type="ECO:0000256" key="1">
    <source>
        <dbReference type="ARBA" id="ARBA00001686"/>
    </source>
</evidence>
<keyword evidence="3" id="KW-0808">Transferase</keyword>
<dbReference type="CDD" id="cd05168">
    <property type="entry name" value="PI4Kc_III_beta"/>
    <property type="match status" value="1"/>
</dbReference>
<dbReference type="SUPFAM" id="SSF56112">
    <property type="entry name" value="Protein kinase-like (PK-like)"/>
    <property type="match status" value="1"/>
</dbReference>
<reference evidence="8 9" key="1">
    <citation type="submission" date="2024-06" db="EMBL/GenBank/DDBJ databases">
        <authorList>
            <person name="Kraege A."/>
            <person name="Thomma B."/>
        </authorList>
    </citation>
    <scope>NUCLEOTIDE SEQUENCE [LARGE SCALE GENOMIC DNA]</scope>
</reference>
<name>A0ABP1G4G5_9CHLO</name>
<feature type="region of interest" description="Disordered" evidence="5">
    <location>
        <begin position="1"/>
        <end position="20"/>
    </location>
</feature>
<sequence>MPLLGRRTDTSRHAGAGSAGPLPSGKTDLLLRFFDSTFFDEWIALTYLYKSNSPGVQDYLCNRLYALPEAGLEKYLSQLIQLIIIKPYGPLERVVVDLCAKSLRIAVKTYWLLLAVSQDQPKNKYVAELRDCCERAALEGSWDPPFKRTRLLPLSPPRSRGWLLSSPISPGLLTRSQSGKLRAHPGEQRVTANSSNRFGSPDPFQGGDRPQQHHMPGGTGGHPAMDIMSRPTSPDGLGGGIYSSYTMGAGLEGLICASPPPTRSGPPRAITSTQIAKATDAERAEARSLSADRRQKLKLELGDSEGISTLLENSLLGATGGQSGVVKAGDGRESPPSSPRLRQSTFGATLDFIEALCDASSRLTSFPPEDREWALKRGLDEINKEIETASRADVACWFPMGTRDERIVRLAGKEAQLLNSREKAPFMLLVEVLSNDQGSVREDAKYSAGSTSASPPPTALPRKATQTKTVPRPYTPEGREQRNGHAALDDSESSPEPLSGSSPKRILDFTGQSAQASAPEQAQSGAQEESEPLAVDIGSSRNTSAEGLKCPVTSSFSHPEHQSPGGSPALNTDTAPAESASGAQTPQPAAAAGTSDTGTQQSSSAAEGHPRGDSTEQPQGPAPAGSVQQPPQKHERAGALSVALGHRPQPVNIPAEGSSAEPSPDMLPEHAAVVGSPTTTAPIMASIRRTRSNDDGMQDGTQDLKSLSSGGMRLGPVSLVRAVGRVIRSVVGGDSDDSHQQPAHQTSTEAADTAARVALAAAHAGMGPAQQAQEDARAARLRHTILDDMSGALGESRRSGSFLPEGTPLGAPDSSENSFSRGLQSAMAGLGGTGPPVTVRLEVIGDYSREELEAMEAVSQLSSEPCQHRQCQGESSSLPSRGSQGGVGKKLESKDSVVSGARALTLLCHWGNCKTKEDDIRHTRMQPHIKVRLKVHGGVDLRLANKPASVHRRIPSDEALMRMAAYHRAPVPKLPTLTSPPTSPNPSQDLTSIVEAMHEAVRKATEADAQRPPQQEPVTGAHGDRAAAPAEAADTSSQPLLSASALASRTAEEGAEKAAAAARAVYGEPFADKAKRVQGLSPHGRRPGWAVRPIIVKSGDDCRQELLAAQLIHAFAHIFQESSLPLYVRPYEVLVTSSRTALIEVVPDSLSIHTIKAKGPVNASLSDHFFAKFRRGSVECKAAQRAFAESMAAYSLVCYFLQIKDRHNGNILMDVAGHIIHIDFGFMLSNSPGGVNFEAAPFKLTRELLEIMDSNSEGHASEIFDYFKVLCIQGFLACRKHADRIILLVDMMSTSGCPCFKAGPRCVSALRKRFYLHCTETQCVEVVLNLIADSLDAWRTRQYDYYQRVLNGIL</sequence>
<gene>
    <name evidence="8" type="primary">g9037</name>
    <name evidence="8" type="ORF">VP750_LOCUS8106</name>
</gene>
<dbReference type="EMBL" id="CAXHTA020000016">
    <property type="protein sequence ID" value="CAL5226200.1"/>
    <property type="molecule type" value="Genomic_DNA"/>
</dbReference>
<evidence type="ECO:0000259" key="6">
    <source>
        <dbReference type="PROSITE" id="PS50290"/>
    </source>
</evidence>
<dbReference type="EC" id="2.7.1.67" evidence="2"/>
<dbReference type="InterPro" id="IPR036940">
    <property type="entry name" value="PI3/4_kinase_cat_sf"/>
</dbReference>
<dbReference type="Proteomes" id="UP001497392">
    <property type="component" value="Unassembled WGS sequence"/>
</dbReference>
<dbReference type="InterPro" id="IPR000403">
    <property type="entry name" value="PI3/4_kinase_cat_dom"/>
</dbReference>
<dbReference type="InterPro" id="IPR049160">
    <property type="entry name" value="PI4KB-PIK1_PIK"/>
</dbReference>
<evidence type="ECO:0000313" key="9">
    <source>
        <dbReference type="Proteomes" id="UP001497392"/>
    </source>
</evidence>
<evidence type="ECO:0000256" key="2">
    <source>
        <dbReference type="ARBA" id="ARBA00012169"/>
    </source>
</evidence>
<dbReference type="Gene3D" id="1.25.40.70">
    <property type="entry name" value="Phosphatidylinositol 3-kinase, accessory domain (PIK)"/>
    <property type="match status" value="1"/>
</dbReference>
<feature type="compositionally biased region" description="Polar residues" evidence="5">
    <location>
        <begin position="859"/>
        <end position="882"/>
    </location>
</feature>
<dbReference type="PROSITE" id="PS51545">
    <property type="entry name" value="PIK_HELICAL"/>
    <property type="match status" value="1"/>
</dbReference>
<feature type="compositionally biased region" description="Low complexity" evidence="5">
    <location>
        <begin position="511"/>
        <end position="527"/>
    </location>
</feature>
<dbReference type="PROSITE" id="PS00915">
    <property type="entry name" value="PI3_4_KINASE_1"/>
    <property type="match status" value="1"/>
</dbReference>
<evidence type="ECO:0000259" key="7">
    <source>
        <dbReference type="PROSITE" id="PS51545"/>
    </source>
</evidence>
<dbReference type="InterPro" id="IPR001263">
    <property type="entry name" value="PI3K_accessory_dom"/>
</dbReference>
<dbReference type="InterPro" id="IPR057754">
    <property type="entry name" value="PI4-kinase_beta/PIK1_cat"/>
</dbReference>
<dbReference type="SMART" id="SM00146">
    <property type="entry name" value="PI3Kc"/>
    <property type="match status" value="1"/>
</dbReference>
<dbReference type="InterPro" id="IPR015433">
    <property type="entry name" value="PI3/4_kinase"/>
</dbReference>
<evidence type="ECO:0000256" key="4">
    <source>
        <dbReference type="ARBA" id="ARBA00022777"/>
    </source>
</evidence>
<comment type="caution">
    <text evidence="8">The sequence shown here is derived from an EMBL/GenBank/DDBJ whole genome shotgun (WGS) entry which is preliminary data.</text>
</comment>
<dbReference type="Pfam" id="PF21245">
    <property type="entry name" value="PI4KB-PIK1_PIK"/>
    <property type="match status" value="1"/>
</dbReference>
<protein>
    <recommendedName>
        <fullName evidence="2">1-phosphatidylinositol 4-kinase</fullName>
        <ecNumber evidence="2">2.7.1.67</ecNumber>
    </recommendedName>
</protein>
<proteinExistence type="predicted"/>
<dbReference type="Gene3D" id="3.30.1010.10">
    <property type="entry name" value="Phosphatidylinositol 3-kinase Catalytic Subunit, Chain A, domain 4"/>
    <property type="match status" value="1"/>
</dbReference>
<feature type="compositionally biased region" description="Basic and acidic residues" evidence="5">
    <location>
        <begin position="1"/>
        <end position="12"/>
    </location>
</feature>
<dbReference type="InterPro" id="IPR042236">
    <property type="entry name" value="PI3K_accessory_sf"/>
</dbReference>
<evidence type="ECO:0000256" key="5">
    <source>
        <dbReference type="SAM" id="MobiDB-lite"/>
    </source>
</evidence>
<dbReference type="PANTHER" id="PTHR10048:SF22">
    <property type="entry name" value="PHOSPHATIDYLINOSITOL 4-KINASE BETA"/>
    <property type="match status" value="1"/>
</dbReference>
<feature type="region of interest" description="Disordered" evidence="5">
    <location>
        <begin position="731"/>
        <end position="752"/>
    </location>
</feature>
<dbReference type="InterPro" id="IPR016024">
    <property type="entry name" value="ARM-type_fold"/>
</dbReference>
<dbReference type="PROSITE" id="PS50290">
    <property type="entry name" value="PI3_4_KINASE_3"/>
    <property type="match status" value="1"/>
</dbReference>
<dbReference type="InterPro" id="IPR011009">
    <property type="entry name" value="Kinase-like_dom_sf"/>
</dbReference>
<organism evidence="8 9">
    <name type="scientific">Coccomyxa viridis</name>
    <dbReference type="NCBI Taxonomy" id="1274662"/>
    <lineage>
        <taxon>Eukaryota</taxon>
        <taxon>Viridiplantae</taxon>
        <taxon>Chlorophyta</taxon>
        <taxon>core chlorophytes</taxon>
        <taxon>Trebouxiophyceae</taxon>
        <taxon>Trebouxiophyceae incertae sedis</taxon>
        <taxon>Coccomyxaceae</taxon>
        <taxon>Coccomyxa</taxon>
    </lineage>
</organism>
<feature type="region of interest" description="Disordered" evidence="5">
    <location>
        <begin position="790"/>
        <end position="820"/>
    </location>
</feature>
<comment type="catalytic activity">
    <reaction evidence="1">
        <text>a 1,2-diacyl-sn-glycero-3-phospho-(1D-myo-inositol) + ATP = a 1,2-diacyl-sn-glycero-3-phospho-(1D-myo-inositol 4-phosphate) + ADP + H(+)</text>
        <dbReference type="Rhea" id="RHEA:19877"/>
        <dbReference type="ChEBI" id="CHEBI:15378"/>
        <dbReference type="ChEBI" id="CHEBI:30616"/>
        <dbReference type="ChEBI" id="CHEBI:57880"/>
        <dbReference type="ChEBI" id="CHEBI:58178"/>
        <dbReference type="ChEBI" id="CHEBI:456216"/>
        <dbReference type="EC" id="2.7.1.67"/>
    </reaction>
</comment>
<dbReference type="InterPro" id="IPR018936">
    <property type="entry name" value="PI3/4_kinase_CS"/>
</dbReference>
<feature type="region of interest" description="Disordered" evidence="5">
    <location>
        <begin position="855"/>
        <end position="893"/>
    </location>
</feature>
<evidence type="ECO:0000256" key="3">
    <source>
        <dbReference type="ARBA" id="ARBA00022679"/>
    </source>
</evidence>
<dbReference type="PANTHER" id="PTHR10048">
    <property type="entry name" value="PHOSPHATIDYLINOSITOL KINASE"/>
    <property type="match status" value="1"/>
</dbReference>
<dbReference type="Pfam" id="PF00454">
    <property type="entry name" value="PI3_PI4_kinase"/>
    <property type="match status" value="1"/>
</dbReference>
<accession>A0ABP1G4G5</accession>
<keyword evidence="9" id="KW-1185">Reference proteome</keyword>
<feature type="domain" description="PIK helical" evidence="7">
    <location>
        <begin position="1"/>
        <end position="136"/>
    </location>
</feature>
<feature type="region of interest" description="Disordered" evidence="5">
    <location>
        <begin position="1002"/>
        <end position="1043"/>
    </location>
</feature>
<feature type="compositionally biased region" description="Polar residues" evidence="5">
    <location>
        <begin position="740"/>
        <end position="749"/>
    </location>
</feature>
<keyword evidence="4" id="KW-0418">Kinase</keyword>
<feature type="domain" description="PI3K/PI4K catalytic" evidence="6">
    <location>
        <begin position="1071"/>
        <end position="1339"/>
    </location>
</feature>